<proteinExistence type="inferred from homology"/>
<dbReference type="PANTHER" id="PTHR43048">
    <property type="entry name" value="METHYLMALONYL-COA EPIMERASE"/>
    <property type="match status" value="1"/>
</dbReference>
<keyword evidence="4" id="KW-0223">Dioxygenase</keyword>
<dbReference type="GO" id="GO:0046872">
    <property type="term" value="F:metal ion binding"/>
    <property type="evidence" value="ECO:0007669"/>
    <property type="project" value="UniProtKB-KW"/>
</dbReference>
<dbReference type="Pfam" id="PF13669">
    <property type="entry name" value="Glyoxalase_4"/>
    <property type="match status" value="1"/>
</dbReference>
<evidence type="ECO:0000256" key="2">
    <source>
        <dbReference type="ARBA" id="ARBA00022723"/>
    </source>
</evidence>
<dbReference type="RefSeq" id="WP_119714471.1">
    <property type="nucleotide sequence ID" value="NZ_OMOH01000001.1"/>
</dbReference>
<dbReference type="InterPro" id="IPR051785">
    <property type="entry name" value="MMCE/EMCE_epimerase"/>
</dbReference>
<sequence length="149" mass="16909">MENEDLFTCIDHIAYACPDADEAAKFYIETFGWHEIHREENPEQGILEIMMAPAAELTPDMTQVQMISPISETSTTAKWLEQHNGRAGLHHMAWRVDDIDAVSATLRERGVRLLYDEPKIGTGGNRINFMHPKSGRGVLIELTQYPKND</sequence>
<keyword evidence="2" id="KW-0479">Metal-binding</keyword>
<dbReference type="AlphaFoldDB" id="A0A375HZK2"/>
<dbReference type="InterPro" id="IPR029068">
    <property type="entry name" value="Glyas_Bleomycin-R_OHBP_Dase"/>
</dbReference>
<dbReference type="NCBIfam" id="TIGR03081">
    <property type="entry name" value="metmalonyl_epim"/>
    <property type="match status" value="1"/>
</dbReference>
<name>A0A375HZK2_9ACTN</name>
<dbReference type="CDD" id="cd07249">
    <property type="entry name" value="MMCE"/>
    <property type="match status" value="1"/>
</dbReference>
<dbReference type="EMBL" id="OMOH01000001">
    <property type="protein sequence ID" value="SPF67181.1"/>
    <property type="molecule type" value="Genomic_DNA"/>
</dbReference>
<evidence type="ECO:0000313" key="4">
    <source>
        <dbReference type="EMBL" id="SPF67181.1"/>
    </source>
</evidence>
<evidence type="ECO:0000259" key="3">
    <source>
        <dbReference type="PROSITE" id="PS51819"/>
    </source>
</evidence>
<protein>
    <submittedName>
        <fullName evidence="4">Glyoxalase/Bleomycin resistance protein/Dioxygenase superfamily</fullName>
    </submittedName>
</protein>
<dbReference type="OrthoDB" id="9788468at2"/>
<keyword evidence="5" id="KW-1185">Reference proteome</keyword>
<dbReference type="PANTHER" id="PTHR43048:SF3">
    <property type="entry name" value="METHYLMALONYL-COA EPIMERASE, MITOCHONDRIAL"/>
    <property type="match status" value="1"/>
</dbReference>
<reference evidence="5" key="1">
    <citation type="submission" date="2018-02" db="EMBL/GenBank/DDBJ databases">
        <authorList>
            <person name="Hornung B."/>
        </authorList>
    </citation>
    <scope>NUCLEOTIDE SEQUENCE [LARGE SCALE GENOMIC DNA]</scope>
</reference>
<organism evidence="4 5">
    <name type="scientific">Propionibacterium ruminifibrarum</name>
    <dbReference type="NCBI Taxonomy" id="1962131"/>
    <lineage>
        <taxon>Bacteria</taxon>
        <taxon>Bacillati</taxon>
        <taxon>Actinomycetota</taxon>
        <taxon>Actinomycetes</taxon>
        <taxon>Propionibacteriales</taxon>
        <taxon>Propionibacteriaceae</taxon>
        <taxon>Propionibacterium</taxon>
    </lineage>
</organism>
<dbReference type="InterPro" id="IPR017515">
    <property type="entry name" value="MeMalonyl-CoA_epimerase"/>
</dbReference>
<dbReference type="Proteomes" id="UP000265962">
    <property type="component" value="Unassembled WGS sequence"/>
</dbReference>
<dbReference type="PROSITE" id="PS51819">
    <property type="entry name" value="VOC"/>
    <property type="match status" value="1"/>
</dbReference>
<gene>
    <name evidence="4" type="ORF">PROPJV5_0191</name>
</gene>
<evidence type="ECO:0000313" key="5">
    <source>
        <dbReference type="Proteomes" id="UP000265962"/>
    </source>
</evidence>
<dbReference type="Gene3D" id="3.10.180.10">
    <property type="entry name" value="2,3-Dihydroxybiphenyl 1,2-Dioxygenase, domain 1"/>
    <property type="match status" value="1"/>
</dbReference>
<dbReference type="GO" id="GO:0004493">
    <property type="term" value="F:methylmalonyl-CoA epimerase activity"/>
    <property type="evidence" value="ECO:0007669"/>
    <property type="project" value="TreeGrafter"/>
</dbReference>
<dbReference type="SMR" id="A0A375HZK2"/>
<keyword evidence="4" id="KW-0560">Oxidoreductase</keyword>
<feature type="domain" description="VOC" evidence="3">
    <location>
        <begin position="9"/>
        <end position="145"/>
    </location>
</feature>
<dbReference type="SUPFAM" id="SSF54593">
    <property type="entry name" value="Glyoxalase/Bleomycin resistance protein/Dihydroxybiphenyl dioxygenase"/>
    <property type="match status" value="1"/>
</dbReference>
<dbReference type="GO" id="GO:0046491">
    <property type="term" value="P:L-methylmalonyl-CoA metabolic process"/>
    <property type="evidence" value="ECO:0007669"/>
    <property type="project" value="TreeGrafter"/>
</dbReference>
<evidence type="ECO:0000256" key="1">
    <source>
        <dbReference type="ARBA" id="ARBA00009308"/>
    </source>
</evidence>
<dbReference type="InterPro" id="IPR037523">
    <property type="entry name" value="VOC_core"/>
</dbReference>
<accession>A0A375HZK2</accession>
<comment type="similarity">
    <text evidence="1">Belongs to the methylmalonyl-CoA epimerase family.</text>
</comment>
<dbReference type="GO" id="GO:0051213">
    <property type="term" value="F:dioxygenase activity"/>
    <property type="evidence" value="ECO:0007669"/>
    <property type="project" value="UniProtKB-KW"/>
</dbReference>